<sequence>MSHQSLPPLRFDYGGMIHCYRPNNVYKEAGTNGSGKSNFFHDHFSLVIMTSKTDVMNLLESAGFSRSNPYYVVQQGKIAFLTLMKDSERLELLKEIGGTHVYEDKHQKSLKILRETGSFIFPCFQGFFFPCVKLICSFLLAANSKKQIDLVSNYLEERLRELDEGKEELMKYQQLDKQRRSIEYNILDHELNEASNELASVDYLFLVVFHHD</sequence>
<accession>A0A5J9UTG2</accession>
<organism evidence="1 2">
    <name type="scientific">Eragrostis curvula</name>
    <name type="common">weeping love grass</name>
    <dbReference type="NCBI Taxonomy" id="38414"/>
    <lineage>
        <taxon>Eukaryota</taxon>
        <taxon>Viridiplantae</taxon>
        <taxon>Streptophyta</taxon>
        <taxon>Embryophyta</taxon>
        <taxon>Tracheophyta</taxon>
        <taxon>Spermatophyta</taxon>
        <taxon>Magnoliopsida</taxon>
        <taxon>Liliopsida</taxon>
        <taxon>Poales</taxon>
        <taxon>Poaceae</taxon>
        <taxon>PACMAD clade</taxon>
        <taxon>Chloridoideae</taxon>
        <taxon>Eragrostideae</taxon>
        <taxon>Eragrostidinae</taxon>
        <taxon>Eragrostis</taxon>
    </lineage>
</organism>
<dbReference type="OrthoDB" id="431497at2759"/>
<name>A0A5J9UTG2_9POAL</name>
<dbReference type="Gramene" id="TVU26578">
    <property type="protein sequence ID" value="TVU26578"/>
    <property type="gene ID" value="EJB05_29132"/>
</dbReference>
<dbReference type="AlphaFoldDB" id="A0A5J9UTG2"/>
<reference evidence="1 2" key="1">
    <citation type="journal article" date="2019" name="Sci. Rep.">
        <title>A high-quality genome of Eragrostis curvula grass provides insights into Poaceae evolution and supports new strategies to enhance forage quality.</title>
        <authorList>
            <person name="Carballo J."/>
            <person name="Santos B.A.C.M."/>
            <person name="Zappacosta D."/>
            <person name="Garbus I."/>
            <person name="Selva J.P."/>
            <person name="Gallo C.A."/>
            <person name="Diaz A."/>
            <person name="Albertini E."/>
            <person name="Caccamo M."/>
            <person name="Echenique V."/>
        </authorList>
    </citation>
    <scope>NUCLEOTIDE SEQUENCE [LARGE SCALE GENOMIC DNA]</scope>
    <source>
        <strain evidence="2">cv. Victoria</strain>
        <tissue evidence="1">Leaf</tissue>
    </source>
</reference>
<evidence type="ECO:0000313" key="1">
    <source>
        <dbReference type="EMBL" id="TVU26578.1"/>
    </source>
</evidence>
<dbReference type="PANTHER" id="PTHR43977">
    <property type="entry name" value="STRUCTURAL MAINTENANCE OF CHROMOSOMES PROTEIN 3"/>
    <property type="match status" value="1"/>
</dbReference>
<dbReference type="SUPFAM" id="SSF52540">
    <property type="entry name" value="P-loop containing nucleoside triphosphate hydrolases"/>
    <property type="match status" value="1"/>
</dbReference>
<evidence type="ECO:0000313" key="2">
    <source>
        <dbReference type="Proteomes" id="UP000324897"/>
    </source>
</evidence>
<protein>
    <submittedName>
        <fullName evidence="1">Uncharacterized protein</fullName>
    </submittedName>
</protein>
<dbReference type="Proteomes" id="UP000324897">
    <property type="component" value="Chromosome 2"/>
</dbReference>
<feature type="non-terminal residue" evidence="1">
    <location>
        <position position="1"/>
    </location>
</feature>
<dbReference type="EMBL" id="RWGY01000013">
    <property type="protein sequence ID" value="TVU26578.1"/>
    <property type="molecule type" value="Genomic_DNA"/>
</dbReference>
<dbReference type="Gene3D" id="3.40.50.300">
    <property type="entry name" value="P-loop containing nucleotide triphosphate hydrolases"/>
    <property type="match status" value="1"/>
</dbReference>
<keyword evidence="2" id="KW-1185">Reference proteome</keyword>
<proteinExistence type="predicted"/>
<dbReference type="InterPro" id="IPR027417">
    <property type="entry name" value="P-loop_NTPase"/>
</dbReference>
<comment type="caution">
    <text evidence="1">The sequence shown here is derived from an EMBL/GenBank/DDBJ whole genome shotgun (WGS) entry which is preliminary data.</text>
</comment>
<gene>
    <name evidence="1" type="ORF">EJB05_29132</name>
</gene>